<organism evidence="2 3">
    <name type="scientific">Hyalella azteca</name>
    <name type="common">Amphipod</name>
    <dbReference type="NCBI Taxonomy" id="294128"/>
    <lineage>
        <taxon>Eukaryota</taxon>
        <taxon>Metazoa</taxon>
        <taxon>Ecdysozoa</taxon>
        <taxon>Arthropoda</taxon>
        <taxon>Crustacea</taxon>
        <taxon>Multicrustacea</taxon>
        <taxon>Malacostraca</taxon>
        <taxon>Eumalacostraca</taxon>
        <taxon>Peracarida</taxon>
        <taxon>Amphipoda</taxon>
        <taxon>Senticaudata</taxon>
        <taxon>Talitrida</taxon>
        <taxon>Talitroidea</taxon>
        <taxon>Hyalellidae</taxon>
        <taxon>Hyalella</taxon>
    </lineage>
</organism>
<feature type="compositionally biased region" description="Low complexity" evidence="1">
    <location>
        <begin position="95"/>
        <end position="115"/>
    </location>
</feature>
<dbReference type="AlphaFoldDB" id="A0A8B7N5E6"/>
<keyword evidence="2" id="KW-1185">Reference proteome</keyword>
<feature type="region of interest" description="Disordered" evidence="1">
    <location>
        <begin position="1"/>
        <end position="24"/>
    </location>
</feature>
<sequence>RRADDSVRRSWDSTTGEQEYGSGDLWASIQGPYDYIMTSFLLPPHSTSTDSLNKPPNLSSSRTSLSTSTAAALASLTTSNPFPVFTPQRPTTKNPSMPLDPSMPSDPLMPSDPSMPSDPLPPSDHLELSWDPDDILASLANYRQWNTRDFLLEYRMLYVWMIQLQLKWYAVTSQDAVQRRAQHEELQRYSYLREMFTEQGNRLLAESRTRDSTPTSPTEGAPTSPTEGVGSSEVLQTSFTSTTAVMEGSAEVDFVEPAVLQHKLRCLESKWLQLEASVAPPSAAGEKQNPCVFRLDLALEEEVLVTWLAEIHN</sequence>
<feature type="non-terminal residue" evidence="3">
    <location>
        <position position="1"/>
    </location>
</feature>
<evidence type="ECO:0000313" key="2">
    <source>
        <dbReference type="Proteomes" id="UP000694843"/>
    </source>
</evidence>
<dbReference type="Proteomes" id="UP000694843">
    <property type="component" value="Unplaced"/>
</dbReference>
<feature type="region of interest" description="Disordered" evidence="1">
    <location>
        <begin position="206"/>
        <end position="233"/>
    </location>
</feature>
<reference evidence="3" key="1">
    <citation type="submission" date="2025-08" db="UniProtKB">
        <authorList>
            <consortium name="RefSeq"/>
        </authorList>
    </citation>
    <scope>IDENTIFICATION</scope>
    <source>
        <tissue evidence="3">Whole organism</tissue>
    </source>
</reference>
<protein>
    <submittedName>
        <fullName evidence="3">Uncharacterized protein LOC108666688</fullName>
    </submittedName>
</protein>
<feature type="compositionally biased region" description="Basic and acidic residues" evidence="1">
    <location>
        <begin position="1"/>
        <end position="11"/>
    </location>
</feature>
<dbReference type="RefSeq" id="XP_018009097.2">
    <property type="nucleotide sequence ID" value="XM_018153608.2"/>
</dbReference>
<proteinExistence type="predicted"/>
<feature type="region of interest" description="Disordered" evidence="1">
    <location>
        <begin position="81"/>
        <end position="124"/>
    </location>
</feature>
<dbReference type="GeneID" id="108666688"/>
<gene>
    <name evidence="3" type="primary">LOC108666688</name>
</gene>
<evidence type="ECO:0000256" key="1">
    <source>
        <dbReference type="SAM" id="MobiDB-lite"/>
    </source>
</evidence>
<dbReference type="OrthoDB" id="6382919at2759"/>
<feature type="region of interest" description="Disordered" evidence="1">
    <location>
        <begin position="46"/>
        <end position="65"/>
    </location>
</feature>
<dbReference type="KEGG" id="hazt:108666688"/>
<feature type="compositionally biased region" description="Polar residues" evidence="1">
    <location>
        <begin position="46"/>
        <end position="57"/>
    </location>
</feature>
<name>A0A8B7N5E6_HYAAZ</name>
<evidence type="ECO:0000313" key="3">
    <source>
        <dbReference type="RefSeq" id="XP_018009097.2"/>
    </source>
</evidence>
<accession>A0A8B7N5E6</accession>